<feature type="region of interest" description="Disordered" evidence="7">
    <location>
        <begin position="38"/>
        <end position="57"/>
    </location>
</feature>
<reference evidence="9" key="1">
    <citation type="journal article" date="2019" name="Sci. Rep.">
        <title>Draft genome of Tanacetum cinerariifolium, the natural source of mosquito coil.</title>
        <authorList>
            <person name="Yamashiro T."/>
            <person name="Shiraishi A."/>
            <person name="Satake H."/>
            <person name="Nakayama K."/>
        </authorList>
    </citation>
    <scope>NUCLEOTIDE SEQUENCE</scope>
</reference>
<feature type="domain" description="PABS" evidence="8">
    <location>
        <begin position="47"/>
        <end position="166"/>
    </location>
</feature>
<gene>
    <name evidence="9" type="ORF">Tci_541047</name>
</gene>
<dbReference type="PROSITE" id="PS01330">
    <property type="entry name" value="PABS_1"/>
    <property type="match status" value="1"/>
</dbReference>
<evidence type="ECO:0000259" key="8">
    <source>
        <dbReference type="PROSITE" id="PS51006"/>
    </source>
</evidence>
<evidence type="ECO:0000313" key="9">
    <source>
        <dbReference type="EMBL" id="GEZ69074.1"/>
    </source>
</evidence>
<accession>A0A699IMH1</accession>
<dbReference type="EC" id="2.5.1.16" evidence="3"/>
<dbReference type="InterPro" id="IPR030373">
    <property type="entry name" value="PABS_CS"/>
</dbReference>
<dbReference type="PANTHER" id="PTHR11558:SF11">
    <property type="entry name" value="SPERMIDINE SYNTHASE"/>
    <property type="match status" value="1"/>
</dbReference>
<dbReference type="GO" id="GO:0005829">
    <property type="term" value="C:cytosol"/>
    <property type="evidence" value="ECO:0007669"/>
    <property type="project" value="TreeGrafter"/>
</dbReference>
<dbReference type="InterPro" id="IPR030374">
    <property type="entry name" value="PABS"/>
</dbReference>
<evidence type="ECO:0000256" key="6">
    <source>
        <dbReference type="PROSITE-ProRule" id="PRU00354"/>
    </source>
</evidence>
<dbReference type="SUPFAM" id="SSF53335">
    <property type="entry name" value="S-adenosyl-L-methionine-dependent methyltransferases"/>
    <property type="match status" value="1"/>
</dbReference>
<comment type="caution">
    <text evidence="6">Lacks conserved residue(s) required for the propagation of feature annotation.</text>
</comment>
<dbReference type="AlphaFoldDB" id="A0A699IMH1"/>
<dbReference type="InterPro" id="IPR029063">
    <property type="entry name" value="SAM-dependent_MTases_sf"/>
</dbReference>
<dbReference type="Gene3D" id="2.30.140.10">
    <property type="entry name" value="Spermidine synthase, tetramerisation domain"/>
    <property type="match status" value="1"/>
</dbReference>
<dbReference type="Gene3D" id="3.40.50.150">
    <property type="entry name" value="Vaccinia Virus protein VP39"/>
    <property type="match status" value="1"/>
</dbReference>
<evidence type="ECO:0000256" key="5">
    <source>
        <dbReference type="ARBA" id="ARBA00049307"/>
    </source>
</evidence>
<evidence type="ECO:0000256" key="7">
    <source>
        <dbReference type="SAM" id="MobiDB-lite"/>
    </source>
</evidence>
<dbReference type="InterPro" id="IPR001045">
    <property type="entry name" value="Spermi_synthase"/>
</dbReference>
<comment type="similarity">
    <text evidence="2">Belongs to the spermidine/spermine synthase family.</text>
</comment>
<feature type="non-terminal residue" evidence="9">
    <location>
        <position position="1"/>
    </location>
</feature>
<protein>
    <recommendedName>
        <fullName evidence="3">spermidine synthase</fullName>
        <ecNumber evidence="3">2.5.1.16</ecNumber>
    </recommendedName>
</protein>
<dbReference type="GO" id="GO:0008295">
    <property type="term" value="P:spermidine biosynthetic process"/>
    <property type="evidence" value="ECO:0007669"/>
    <property type="project" value="TreeGrafter"/>
</dbReference>
<comment type="catalytic activity">
    <reaction evidence="5">
        <text>S-adenosyl 3-(methylsulfanyl)propylamine + putrescine = S-methyl-5'-thioadenosine + spermidine + H(+)</text>
        <dbReference type="Rhea" id="RHEA:12721"/>
        <dbReference type="ChEBI" id="CHEBI:15378"/>
        <dbReference type="ChEBI" id="CHEBI:17509"/>
        <dbReference type="ChEBI" id="CHEBI:57443"/>
        <dbReference type="ChEBI" id="CHEBI:57834"/>
        <dbReference type="ChEBI" id="CHEBI:326268"/>
        <dbReference type="EC" id="2.5.1.16"/>
    </reaction>
</comment>
<dbReference type="InterPro" id="IPR035246">
    <property type="entry name" value="Spermidine_synt_N"/>
</dbReference>
<proteinExistence type="inferred from homology"/>
<dbReference type="Pfam" id="PF17284">
    <property type="entry name" value="Spermine_synt_N"/>
    <property type="match status" value="1"/>
</dbReference>
<comment type="pathway">
    <text evidence="1">Amine and polyamine biosynthesis; spermidine biosynthesis; spermidine from putrescine: step 1/1.</text>
</comment>
<dbReference type="EMBL" id="BKCJ010310603">
    <property type="protein sequence ID" value="GEZ69074.1"/>
    <property type="molecule type" value="Genomic_DNA"/>
</dbReference>
<evidence type="ECO:0000256" key="4">
    <source>
        <dbReference type="ARBA" id="ARBA00022679"/>
    </source>
</evidence>
<sequence>VPLELWALCIVLHIITIDGAYIAWSSGQASLFAPLSKDSNTNKPGSDMKPSQRPGEAHSLKVEKVLFEGKSDYQNVMVFQSTTYGRVLVLDGVIQLIERDECAYQEMITHIPLCSILNPKKVLVIGGGDGGVLREVARHSSVEHINIYELSIRDVKIDWPVKDLQG</sequence>
<dbReference type="Pfam" id="PF01564">
    <property type="entry name" value="Spermine_synth"/>
    <property type="match status" value="1"/>
</dbReference>
<name>A0A699IMH1_TANCI</name>
<dbReference type="PANTHER" id="PTHR11558">
    <property type="entry name" value="SPERMIDINE/SPERMINE SYNTHASE"/>
    <property type="match status" value="1"/>
</dbReference>
<dbReference type="InterPro" id="IPR037163">
    <property type="entry name" value="Spermidine_synt_N_sf"/>
</dbReference>
<evidence type="ECO:0000256" key="2">
    <source>
        <dbReference type="ARBA" id="ARBA00007867"/>
    </source>
</evidence>
<dbReference type="PROSITE" id="PS51006">
    <property type="entry name" value="PABS_2"/>
    <property type="match status" value="1"/>
</dbReference>
<comment type="caution">
    <text evidence="9">The sequence shown here is derived from an EMBL/GenBank/DDBJ whole genome shotgun (WGS) entry which is preliminary data.</text>
</comment>
<evidence type="ECO:0000256" key="1">
    <source>
        <dbReference type="ARBA" id="ARBA00005123"/>
    </source>
</evidence>
<dbReference type="GO" id="GO:0004766">
    <property type="term" value="F:spermidine synthase activity"/>
    <property type="evidence" value="ECO:0007669"/>
    <property type="project" value="UniProtKB-EC"/>
</dbReference>
<keyword evidence="4 6" id="KW-0808">Transferase</keyword>
<organism evidence="9">
    <name type="scientific">Tanacetum cinerariifolium</name>
    <name type="common">Dalmatian daisy</name>
    <name type="synonym">Chrysanthemum cinerariifolium</name>
    <dbReference type="NCBI Taxonomy" id="118510"/>
    <lineage>
        <taxon>Eukaryota</taxon>
        <taxon>Viridiplantae</taxon>
        <taxon>Streptophyta</taxon>
        <taxon>Embryophyta</taxon>
        <taxon>Tracheophyta</taxon>
        <taxon>Spermatophyta</taxon>
        <taxon>Magnoliopsida</taxon>
        <taxon>eudicotyledons</taxon>
        <taxon>Gunneridae</taxon>
        <taxon>Pentapetalae</taxon>
        <taxon>asterids</taxon>
        <taxon>campanulids</taxon>
        <taxon>Asterales</taxon>
        <taxon>Asteraceae</taxon>
        <taxon>Asteroideae</taxon>
        <taxon>Anthemideae</taxon>
        <taxon>Anthemidinae</taxon>
        <taxon>Tanacetum</taxon>
    </lineage>
</organism>
<evidence type="ECO:0000256" key="3">
    <source>
        <dbReference type="ARBA" id="ARBA00012455"/>
    </source>
</evidence>
<keyword evidence="6" id="KW-0620">Polyamine biosynthesis</keyword>